<feature type="region of interest" description="Disordered" evidence="1">
    <location>
        <begin position="282"/>
        <end position="305"/>
    </location>
</feature>
<sequence length="423" mass="45884">MPGPSNPKRTKKKGGGGQGKKQQAKKRAEGAVVQPSKPVGAVAPASTTAKPTQSSSKPFIQASNDTTSRKDSKLSNSESSSQPQLHHEAGDPGRGRTKKRGTTRLKPQYQAPPSQPQSIPKPQPPDLPSSNTSSESLDSTTTSSSSPALRTPPPLSSFLKGEVSDMKCYYGDFEKRKPIPEIDSDRVEEIMFTPPFIHDPGNGPRVRDAKAFLASRFFAQPPAWDNPMCAEFAQEEVLQMLMTVLPDETARILWYNKSRATSRICPACQRLYRLGDILPDHIPDSTSDSSESKPTPPVPPKTPSPYLYREQEISGLCSPVCFILASFNFPHAIKSTWGRMADEMDDKAWDLLNQPTQGLGGAALGGNGKGQGSVTGQALGMVVRMTRLHDLGLAQLCFGNEAQGGEDDVEEAYHIEGLSLRDR</sequence>
<feature type="compositionally biased region" description="Pro residues" evidence="1">
    <location>
        <begin position="294"/>
        <end position="303"/>
    </location>
</feature>
<feature type="compositionally biased region" description="Basic and acidic residues" evidence="1">
    <location>
        <begin position="85"/>
        <end position="94"/>
    </location>
</feature>
<dbReference type="EMBL" id="AACS02000010">
    <property type="protein sequence ID" value="EAU87554.1"/>
    <property type="molecule type" value="Genomic_DNA"/>
</dbReference>
<dbReference type="KEGG" id="cci:CC1G_12353"/>
<protein>
    <submittedName>
        <fullName evidence="2">Uncharacterized protein</fullName>
    </submittedName>
</protein>
<name>A8NJQ6_COPC7</name>
<comment type="caution">
    <text evidence="2">The sequence shown here is derived from an EMBL/GenBank/DDBJ whole genome shotgun (WGS) entry which is preliminary data.</text>
</comment>
<dbReference type="RefSeq" id="XP_001834274.1">
    <property type="nucleotide sequence ID" value="XM_001834222.1"/>
</dbReference>
<feature type="region of interest" description="Disordered" evidence="1">
    <location>
        <begin position="1"/>
        <end position="157"/>
    </location>
</feature>
<feature type="compositionally biased region" description="Polar residues" evidence="1">
    <location>
        <begin position="45"/>
        <end position="66"/>
    </location>
</feature>
<dbReference type="Proteomes" id="UP000001861">
    <property type="component" value="Unassembled WGS sequence"/>
</dbReference>
<proteinExistence type="predicted"/>
<dbReference type="VEuPathDB" id="FungiDB:CC1G_12353"/>
<dbReference type="AlphaFoldDB" id="A8NJQ6"/>
<feature type="compositionally biased region" description="Low complexity" evidence="1">
    <location>
        <begin position="128"/>
        <end position="149"/>
    </location>
</feature>
<keyword evidence="3" id="KW-1185">Reference proteome</keyword>
<organism evidence="2 3">
    <name type="scientific">Coprinopsis cinerea (strain Okayama-7 / 130 / ATCC MYA-4618 / FGSC 9003)</name>
    <name type="common">Inky cap fungus</name>
    <name type="synonym">Hormographiella aspergillata</name>
    <dbReference type="NCBI Taxonomy" id="240176"/>
    <lineage>
        <taxon>Eukaryota</taxon>
        <taxon>Fungi</taxon>
        <taxon>Dikarya</taxon>
        <taxon>Basidiomycota</taxon>
        <taxon>Agaricomycotina</taxon>
        <taxon>Agaricomycetes</taxon>
        <taxon>Agaricomycetidae</taxon>
        <taxon>Agaricales</taxon>
        <taxon>Agaricineae</taxon>
        <taxon>Psathyrellaceae</taxon>
        <taxon>Coprinopsis</taxon>
    </lineage>
</organism>
<evidence type="ECO:0000313" key="3">
    <source>
        <dbReference type="Proteomes" id="UP000001861"/>
    </source>
</evidence>
<evidence type="ECO:0000313" key="2">
    <source>
        <dbReference type="EMBL" id="EAU87554.1"/>
    </source>
</evidence>
<dbReference type="GeneID" id="6010788"/>
<evidence type="ECO:0000256" key="1">
    <source>
        <dbReference type="SAM" id="MobiDB-lite"/>
    </source>
</evidence>
<dbReference type="eggNOG" id="ENOG502SNIR">
    <property type="taxonomic scope" value="Eukaryota"/>
</dbReference>
<reference evidence="2 3" key="1">
    <citation type="journal article" date="2010" name="Proc. Natl. Acad. Sci. U.S.A.">
        <title>Insights into evolution of multicellular fungi from the assembled chromosomes of the mushroom Coprinopsis cinerea (Coprinus cinereus).</title>
        <authorList>
            <person name="Stajich J.E."/>
            <person name="Wilke S.K."/>
            <person name="Ahren D."/>
            <person name="Au C.H."/>
            <person name="Birren B.W."/>
            <person name="Borodovsky M."/>
            <person name="Burns C."/>
            <person name="Canback B."/>
            <person name="Casselton L.A."/>
            <person name="Cheng C.K."/>
            <person name="Deng J."/>
            <person name="Dietrich F.S."/>
            <person name="Fargo D.C."/>
            <person name="Farman M.L."/>
            <person name="Gathman A.C."/>
            <person name="Goldberg J."/>
            <person name="Guigo R."/>
            <person name="Hoegger P.J."/>
            <person name="Hooker J.B."/>
            <person name="Huggins A."/>
            <person name="James T.Y."/>
            <person name="Kamada T."/>
            <person name="Kilaru S."/>
            <person name="Kodira C."/>
            <person name="Kues U."/>
            <person name="Kupfer D."/>
            <person name="Kwan H.S."/>
            <person name="Lomsadze A."/>
            <person name="Li W."/>
            <person name="Lilly W.W."/>
            <person name="Ma L.J."/>
            <person name="Mackey A.J."/>
            <person name="Manning G."/>
            <person name="Martin F."/>
            <person name="Muraguchi H."/>
            <person name="Natvig D.O."/>
            <person name="Palmerini H."/>
            <person name="Ramesh M.A."/>
            <person name="Rehmeyer C.J."/>
            <person name="Roe B.A."/>
            <person name="Shenoy N."/>
            <person name="Stanke M."/>
            <person name="Ter-Hovhannisyan V."/>
            <person name="Tunlid A."/>
            <person name="Velagapudi R."/>
            <person name="Vision T.J."/>
            <person name="Zeng Q."/>
            <person name="Zolan M.E."/>
            <person name="Pukkila P.J."/>
        </authorList>
    </citation>
    <scope>NUCLEOTIDE SEQUENCE [LARGE SCALE GENOMIC DNA]</scope>
    <source>
        <strain evidence="3">Okayama-7 / 130 / ATCC MYA-4618 / FGSC 9003</strain>
    </source>
</reference>
<feature type="compositionally biased region" description="Pro residues" evidence="1">
    <location>
        <begin position="113"/>
        <end position="127"/>
    </location>
</feature>
<dbReference type="InParanoid" id="A8NJQ6"/>
<dbReference type="STRING" id="240176.A8NJQ6"/>
<gene>
    <name evidence="2" type="ORF">CC1G_12353</name>
</gene>
<dbReference type="OrthoDB" id="3153997at2759"/>
<accession>A8NJQ6</accession>